<keyword evidence="1" id="KW-1133">Transmembrane helix</keyword>
<dbReference type="AlphaFoldDB" id="A0A8D8EVV6"/>
<keyword evidence="1" id="KW-0812">Transmembrane</keyword>
<sequence length="262" mass="29889">MHRSVQFKFGPPGSWLCVLAKIADRCIIIFFFDKMFIERCIERLVDSPVTCRIVSVTYALLSLVGSILLLKYRLELVEDYNPDGLVSDKNMRIIVFVFGHFWLTSIVILLGGMLWGIATLIKIHLYFLNGVNVGFFATLLIGAVTFLGICVGEMDKARTPWTEMIFQSFKYTLAMALLLSLVALVSLCCILFIRLFLMNGFRMYKPFKPYYEELVKVAVLENAKKHKIVDADRPKDIEELKNADVNGDICLEKVVKCDAYNK</sequence>
<evidence type="ECO:0000313" key="2">
    <source>
        <dbReference type="EMBL" id="CAG6449862.1"/>
    </source>
</evidence>
<accession>A0A8D8EVV6</accession>
<feature type="transmembrane region" description="Helical" evidence="1">
    <location>
        <begin position="169"/>
        <end position="197"/>
    </location>
</feature>
<name>A0A8D8EVV6_CULPI</name>
<evidence type="ECO:0000256" key="1">
    <source>
        <dbReference type="SAM" id="Phobius"/>
    </source>
</evidence>
<dbReference type="EMBL" id="HBUE01014190">
    <property type="protein sequence ID" value="CAG6449862.1"/>
    <property type="molecule type" value="Transcribed_RNA"/>
</dbReference>
<proteinExistence type="predicted"/>
<organism evidence="2">
    <name type="scientific">Culex pipiens</name>
    <name type="common">House mosquito</name>
    <dbReference type="NCBI Taxonomy" id="7175"/>
    <lineage>
        <taxon>Eukaryota</taxon>
        <taxon>Metazoa</taxon>
        <taxon>Ecdysozoa</taxon>
        <taxon>Arthropoda</taxon>
        <taxon>Hexapoda</taxon>
        <taxon>Insecta</taxon>
        <taxon>Pterygota</taxon>
        <taxon>Neoptera</taxon>
        <taxon>Endopterygota</taxon>
        <taxon>Diptera</taxon>
        <taxon>Nematocera</taxon>
        <taxon>Culicoidea</taxon>
        <taxon>Culicidae</taxon>
        <taxon>Culicinae</taxon>
        <taxon>Culicini</taxon>
        <taxon>Culex</taxon>
        <taxon>Culex</taxon>
    </lineage>
</organism>
<feature type="transmembrane region" description="Helical" evidence="1">
    <location>
        <begin position="53"/>
        <end position="73"/>
    </location>
</feature>
<feature type="transmembrane region" description="Helical" evidence="1">
    <location>
        <begin position="125"/>
        <end position="149"/>
    </location>
</feature>
<reference evidence="2" key="1">
    <citation type="submission" date="2021-05" db="EMBL/GenBank/DDBJ databases">
        <authorList>
            <person name="Alioto T."/>
            <person name="Alioto T."/>
            <person name="Gomez Garrido J."/>
        </authorList>
    </citation>
    <scope>NUCLEOTIDE SEQUENCE</scope>
</reference>
<protein>
    <submittedName>
        <fullName evidence="2">(northern house mosquito) hypothetical protein</fullName>
    </submittedName>
</protein>
<feature type="transmembrane region" description="Helical" evidence="1">
    <location>
        <begin position="93"/>
        <end position="118"/>
    </location>
</feature>
<keyword evidence="1" id="KW-0472">Membrane</keyword>